<protein>
    <submittedName>
        <fullName evidence="2">Uncharacterized protein</fullName>
    </submittedName>
</protein>
<dbReference type="PaxDb" id="29760-VIT_14s0006g01940.t01"/>
<dbReference type="HOGENOM" id="CLU_2799188_0_0_1"/>
<evidence type="ECO:0000256" key="1">
    <source>
        <dbReference type="SAM" id="SignalP"/>
    </source>
</evidence>
<dbReference type="Proteomes" id="UP000009183">
    <property type="component" value="Chromosome 14"/>
</dbReference>
<evidence type="ECO:0000313" key="2">
    <source>
        <dbReference type="EMBL" id="CBI33572.3"/>
    </source>
</evidence>
<keyword evidence="1" id="KW-0732">Signal</keyword>
<keyword evidence="3" id="KW-1185">Reference proteome</keyword>
<organism evidence="2 3">
    <name type="scientific">Vitis vinifera</name>
    <name type="common">Grape</name>
    <dbReference type="NCBI Taxonomy" id="29760"/>
    <lineage>
        <taxon>Eukaryota</taxon>
        <taxon>Viridiplantae</taxon>
        <taxon>Streptophyta</taxon>
        <taxon>Embryophyta</taxon>
        <taxon>Tracheophyta</taxon>
        <taxon>Spermatophyta</taxon>
        <taxon>Magnoliopsida</taxon>
        <taxon>eudicotyledons</taxon>
        <taxon>Gunneridae</taxon>
        <taxon>Pentapetalae</taxon>
        <taxon>rosids</taxon>
        <taxon>Vitales</taxon>
        <taxon>Vitaceae</taxon>
        <taxon>Viteae</taxon>
        <taxon>Vitis</taxon>
    </lineage>
</organism>
<sequence length="68" mass="7701">MVLVHFVLSGLLIPTLPLPNLHVSIQVEIAGKRVKKKNYINFLNIFPFTFLPPVLKPKTPKIETINPL</sequence>
<accession>D7TSV0</accession>
<dbReference type="EMBL" id="FN596245">
    <property type="protein sequence ID" value="CBI33572.3"/>
    <property type="molecule type" value="Genomic_DNA"/>
</dbReference>
<reference evidence="3" key="1">
    <citation type="journal article" date="2007" name="Nature">
        <title>The grapevine genome sequence suggests ancestral hexaploidization in major angiosperm phyla.</title>
        <authorList>
            <consortium name="The French-Italian Public Consortium for Grapevine Genome Characterization."/>
            <person name="Jaillon O."/>
            <person name="Aury J.-M."/>
            <person name="Noel B."/>
            <person name="Policriti A."/>
            <person name="Clepet C."/>
            <person name="Casagrande A."/>
            <person name="Choisne N."/>
            <person name="Aubourg S."/>
            <person name="Vitulo N."/>
            <person name="Jubin C."/>
            <person name="Vezzi A."/>
            <person name="Legeai F."/>
            <person name="Hugueney P."/>
            <person name="Dasilva C."/>
            <person name="Horner D."/>
            <person name="Mica E."/>
            <person name="Jublot D."/>
            <person name="Poulain J."/>
            <person name="Bruyere C."/>
            <person name="Billault A."/>
            <person name="Segurens B."/>
            <person name="Gouyvenoux M."/>
            <person name="Ugarte E."/>
            <person name="Cattonaro F."/>
            <person name="Anthouard V."/>
            <person name="Vico V."/>
            <person name="Del Fabbro C."/>
            <person name="Alaux M."/>
            <person name="Di Gaspero G."/>
            <person name="Dumas V."/>
            <person name="Felice N."/>
            <person name="Paillard S."/>
            <person name="Juman I."/>
            <person name="Moroldo M."/>
            <person name="Scalabrin S."/>
            <person name="Canaguier A."/>
            <person name="Le Clainche I."/>
            <person name="Malacrida G."/>
            <person name="Durand E."/>
            <person name="Pesole G."/>
            <person name="Laucou V."/>
            <person name="Chatelet P."/>
            <person name="Merdinoglu D."/>
            <person name="Delledonne M."/>
            <person name="Pezzotti M."/>
            <person name="Lecharny A."/>
            <person name="Scarpelli C."/>
            <person name="Artiguenave F."/>
            <person name="Pe M.E."/>
            <person name="Valle G."/>
            <person name="Morgante M."/>
            <person name="Caboche M."/>
            <person name="Adam-Blondon A.-F."/>
            <person name="Weissenbach J."/>
            <person name="Quetier F."/>
            <person name="Wincker P."/>
        </authorList>
    </citation>
    <scope>NUCLEOTIDE SEQUENCE [LARGE SCALE GENOMIC DNA]</scope>
    <source>
        <strain evidence="3">cv. Pinot noir / PN40024</strain>
    </source>
</reference>
<proteinExistence type="predicted"/>
<dbReference type="AlphaFoldDB" id="D7TSV0"/>
<gene>
    <name evidence="2" type="ordered locus">VIT_14s0006g01940</name>
</gene>
<evidence type="ECO:0000313" key="3">
    <source>
        <dbReference type="Proteomes" id="UP000009183"/>
    </source>
</evidence>
<feature type="chain" id="PRO_5003106182" evidence="1">
    <location>
        <begin position="18"/>
        <end position="68"/>
    </location>
</feature>
<name>D7TSV0_VITVI</name>
<feature type="signal peptide" evidence="1">
    <location>
        <begin position="1"/>
        <end position="17"/>
    </location>
</feature>
<dbReference type="InParanoid" id="D7TSV0"/>